<protein>
    <recommendedName>
        <fullName evidence="1">KIB1-4 beta-propeller domain-containing protein</fullName>
    </recommendedName>
</protein>
<organism evidence="2 3">
    <name type="scientific">Linum tenue</name>
    <dbReference type="NCBI Taxonomy" id="586396"/>
    <lineage>
        <taxon>Eukaryota</taxon>
        <taxon>Viridiplantae</taxon>
        <taxon>Streptophyta</taxon>
        <taxon>Embryophyta</taxon>
        <taxon>Tracheophyta</taxon>
        <taxon>Spermatophyta</taxon>
        <taxon>Magnoliopsida</taxon>
        <taxon>eudicotyledons</taxon>
        <taxon>Gunneridae</taxon>
        <taxon>Pentapetalae</taxon>
        <taxon>rosids</taxon>
        <taxon>fabids</taxon>
        <taxon>Malpighiales</taxon>
        <taxon>Linaceae</taxon>
        <taxon>Linum</taxon>
    </lineage>
</organism>
<reference evidence="2" key="1">
    <citation type="submission" date="2022-08" db="EMBL/GenBank/DDBJ databases">
        <authorList>
            <person name="Gutierrez-Valencia J."/>
        </authorList>
    </citation>
    <scope>NUCLEOTIDE SEQUENCE</scope>
</reference>
<proteinExistence type="predicted"/>
<dbReference type="PANTHER" id="PTHR33127">
    <property type="entry name" value="TRANSMEMBRANE PROTEIN"/>
    <property type="match status" value="1"/>
</dbReference>
<evidence type="ECO:0000313" key="2">
    <source>
        <dbReference type="EMBL" id="CAI0441962.1"/>
    </source>
</evidence>
<gene>
    <name evidence="2" type="ORF">LITE_LOCUS27090</name>
</gene>
<dbReference type="Proteomes" id="UP001154282">
    <property type="component" value="Unassembled WGS sequence"/>
</dbReference>
<dbReference type="PANTHER" id="PTHR33127:SF5">
    <property type="entry name" value="TRANSMEMBRANE PROTEIN"/>
    <property type="match status" value="1"/>
</dbReference>
<dbReference type="Pfam" id="PF03478">
    <property type="entry name" value="Beta-prop_KIB1-4"/>
    <property type="match status" value="2"/>
</dbReference>
<keyword evidence="3" id="KW-1185">Reference proteome</keyword>
<evidence type="ECO:0000313" key="3">
    <source>
        <dbReference type="Proteomes" id="UP001154282"/>
    </source>
</evidence>
<dbReference type="AlphaFoldDB" id="A0AAV0M6W3"/>
<feature type="domain" description="KIB1-4 beta-propeller" evidence="1">
    <location>
        <begin position="495"/>
        <end position="708"/>
    </location>
</feature>
<dbReference type="InterPro" id="IPR005174">
    <property type="entry name" value="KIB1-4_b-propeller"/>
</dbReference>
<comment type="caution">
    <text evidence="2">The sequence shown here is derived from an EMBL/GenBank/DDBJ whole genome shotgun (WGS) entry which is preliminary data.</text>
</comment>
<dbReference type="EMBL" id="CAMGYJ010000007">
    <property type="protein sequence ID" value="CAI0441962.1"/>
    <property type="molecule type" value="Genomic_DNA"/>
</dbReference>
<name>A0AAV0M6W3_9ROSI</name>
<feature type="domain" description="KIB1-4 beta-propeller" evidence="1">
    <location>
        <begin position="34"/>
        <end position="325"/>
    </location>
</feature>
<accession>A0AAV0M6W3</accession>
<evidence type="ECO:0000259" key="1">
    <source>
        <dbReference type="Pfam" id="PF03478"/>
    </source>
</evidence>
<sequence length="765" mass="87938">MDRRRKNHRREPPVLRPEPWLVYSHGKHKKSQTFYSSSERSCQVRNIRKMRNRTIWAHCQGWLVLLDIDHGDCSLFNPVTMEELHLPRFPFTAKSIDHCALSSPPPDDNCVVMCIEYCGRRKQSSFHFCRPGDKDWTTQLVKPQQGQCWYEEDTHSFHFQNIVSFNGEFYVVSECCQGLFKVQLAIDELGTTNNDASMELIDMKLRGPGDHFVSSTMMSSWFMVQASPTELMTVKLYYGDNRDTDSSFKVRSVEGFKIGVKQLNLYKANFQERKWERLETLPEDTAIFLGSNSDNAVSYQIPRRQEFDVGGGLVRGNTVYFTTTNAGYLYAYDVGDRSISVSLVCSKANRPDYSEPHWIMPLGCSSSTDDPQREFEISPDEIGNEQIILSSTTGNNNSSSTTDHDGRHWSYDIPSELLFDVQSRLFGADRCFFRLACKTWNSTFSRVVSTSSNDRFARNHSFPILLHRGMNGEVVSLFNPITSVTSILSFDAWSLRDAVIRCSKHGWLLMSQGLGVDQLFFFNPFTKDRINLPMLPYDFEGITFSSPPTSFNCLVICYSAWWQQMVISFIYRGQHHWTDYPVTSYTSDFMSPFSNPIYHKGLLCFMGKNADLCIHDFEQRTTKTIELPHRSCTSVQRSYLLECNGKLLSVLIGHMGKVLEVYALDQEAITWKELDDLEDNMLFVSAASALSATNSGEKISCLGNKVFLDRFKEKDGVFYSLATRKFHTFWSGYNSDDCCNTKEFINCAWIEPSFKTHTKDELQWW</sequence>